<feature type="compositionally biased region" description="Polar residues" evidence="1">
    <location>
        <begin position="707"/>
        <end position="717"/>
    </location>
</feature>
<organism evidence="3 4">
    <name type="scientific">Blomia tropicalis</name>
    <name type="common">Mite</name>
    <dbReference type="NCBI Taxonomy" id="40697"/>
    <lineage>
        <taxon>Eukaryota</taxon>
        <taxon>Metazoa</taxon>
        <taxon>Ecdysozoa</taxon>
        <taxon>Arthropoda</taxon>
        <taxon>Chelicerata</taxon>
        <taxon>Arachnida</taxon>
        <taxon>Acari</taxon>
        <taxon>Acariformes</taxon>
        <taxon>Sarcoptiformes</taxon>
        <taxon>Astigmata</taxon>
        <taxon>Glycyphagoidea</taxon>
        <taxon>Echimyopodidae</taxon>
        <taxon>Blomia</taxon>
    </lineage>
</organism>
<gene>
    <name evidence="3" type="ORF">RDWZM_004754</name>
</gene>
<name>A0A9Q0M7J4_BLOTA</name>
<feature type="region of interest" description="Disordered" evidence="1">
    <location>
        <begin position="622"/>
        <end position="682"/>
    </location>
</feature>
<dbReference type="Proteomes" id="UP001142055">
    <property type="component" value="Chromosome 2"/>
</dbReference>
<evidence type="ECO:0000313" key="4">
    <source>
        <dbReference type="Proteomes" id="UP001142055"/>
    </source>
</evidence>
<feature type="region of interest" description="Disordered" evidence="1">
    <location>
        <begin position="704"/>
        <end position="769"/>
    </location>
</feature>
<feature type="compositionally biased region" description="Basic residues" evidence="1">
    <location>
        <begin position="747"/>
        <end position="756"/>
    </location>
</feature>
<evidence type="ECO:0000256" key="1">
    <source>
        <dbReference type="SAM" id="MobiDB-lite"/>
    </source>
</evidence>
<dbReference type="AlphaFoldDB" id="A0A9Q0M7J4"/>
<keyword evidence="4" id="KW-1185">Reference proteome</keyword>
<evidence type="ECO:0000313" key="3">
    <source>
        <dbReference type="EMBL" id="KAJ6218942.1"/>
    </source>
</evidence>
<protein>
    <submittedName>
        <fullName evidence="3">Uncharacterized protein</fullName>
    </submittedName>
</protein>
<sequence>MQFQFIIVILLHVLIIISTEDPCKKIANSDGSNLTIRCIGKLKSRIILITENYLVYDLPIDSMGSTLNKLYIGNNTPVPIEQKWPNFVSSKYFTIAEDHFYNSFTAIDSIGQEYLMITTKHRKCHCNGATYNIEKDKTYVGLAYNGKDDQVLLSSNELSKFYGLHKNGDRLFICQYEFTSSEIPKSNITPVEKEGRFYPICAVGNDQIMVVHNEKHNDCEYVDWPVLNGFVSDGKFYLFGSNYIIMFPQKVYHKSNQPVKFERIPFNDFIQCGGDVDVIKPREVAVAKPKRQKKKKKKQSKNGNVEPARSETANPFSFLQSMNRSVRSAKMPSMSMLSKNSSSLPNRNLDLQRSARSPCKKIANSDGSNLTIRCIGKLKSRIILITENYLVYDLPIDSMGSTLNKLYIGNNTPVPIEQKWPNFVSSKHFTIAEDHFYNSFTAIDSTSQEYLMITTKYKKCYCIGATYNIDKNKTHVGLTYTGDDDQVLLSSNELSKFYALHKNGDRLSICQYEFTSSEIPGSSIKPVKKEDGFLPICAVGNDQIMVVHNEKHNDCEYVDWPVLNGFVSDGKFYLFGSNYIITFPQKVYNKPNQPVKFERIPFNDFIQCGGDVDVIKPREVAVAKPKRQKKKKKQNKNGNVEPARSETANPFSFLQSMNRSVRSAKMPSMSMLSKNGSQLPNRNLDLQRSARSASAPIFSVLTKRVRSSTNETKSLNGGNLPISNRSSKRSSKNSLNMSKKAPISIRSSKRSNRNVSHRPISGNPTQQTK</sequence>
<evidence type="ECO:0000256" key="2">
    <source>
        <dbReference type="SAM" id="SignalP"/>
    </source>
</evidence>
<reference evidence="3" key="1">
    <citation type="submission" date="2022-12" db="EMBL/GenBank/DDBJ databases">
        <title>Genome assemblies of Blomia tropicalis.</title>
        <authorList>
            <person name="Cui Y."/>
        </authorList>
    </citation>
    <scope>NUCLEOTIDE SEQUENCE</scope>
    <source>
        <tissue evidence="3">Adult mites</tissue>
    </source>
</reference>
<feature type="compositionally biased region" description="Low complexity" evidence="1">
    <location>
        <begin position="732"/>
        <end position="746"/>
    </location>
</feature>
<feature type="region of interest" description="Disordered" evidence="1">
    <location>
        <begin position="285"/>
        <end position="310"/>
    </location>
</feature>
<feature type="compositionally biased region" description="Polar residues" evidence="1">
    <location>
        <begin position="670"/>
        <end position="682"/>
    </location>
</feature>
<accession>A0A9Q0M7J4</accession>
<feature type="compositionally biased region" description="Basic residues" evidence="1">
    <location>
        <begin position="288"/>
        <end position="300"/>
    </location>
</feature>
<feature type="signal peptide" evidence="2">
    <location>
        <begin position="1"/>
        <end position="19"/>
    </location>
</feature>
<feature type="chain" id="PRO_5040178653" evidence="2">
    <location>
        <begin position="20"/>
        <end position="769"/>
    </location>
</feature>
<dbReference type="OMA" id="YEFTSSE"/>
<comment type="caution">
    <text evidence="3">The sequence shown here is derived from an EMBL/GenBank/DDBJ whole genome shotgun (WGS) entry which is preliminary data.</text>
</comment>
<proteinExistence type="predicted"/>
<keyword evidence="2" id="KW-0732">Signal</keyword>
<feature type="compositionally biased region" description="Basic residues" evidence="1">
    <location>
        <begin position="624"/>
        <end position="635"/>
    </location>
</feature>
<dbReference type="EMBL" id="JAPWDV010000002">
    <property type="protein sequence ID" value="KAJ6218942.1"/>
    <property type="molecule type" value="Genomic_DNA"/>
</dbReference>
<feature type="compositionally biased region" description="Polar residues" evidence="1">
    <location>
        <begin position="646"/>
        <end position="661"/>
    </location>
</feature>